<evidence type="ECO:0000313" key="2">
    <source>
        <dbReference type="Proteomes" id="UP000768567"/>
    </source>
</evidence>
<protein>
    <submittedName>
        <fullName evidence="1">Uncharacterized protein</fullName>
    </submittedName>
</protein>
<accession>A0ABR9R2E8</accession>
<evidence type="ECO:0000313" key="1">
    <source>
        <dbReference type="EMBL" id="MBE5037284.1"/>
    </source>
</evidence>
<reference evidence="1 2" key="1">
    <citation type="submission" date="2020-10" db="EMBL/GenBank/DDBJ databases">
        <title>ChiBAC.</title>
        <authorList>
            <person name="Zenner C."/>
            <person name="Hitch T.C.A."/>
            <person name="Clavel T."/>
        </authorList>
    </citation>
    <scope>NUCLEOTIDE SEQUENCE [LARGE SCALE GENOMIC DNA]</scope>
    <source>
        <strain evidence="1 2">DSM 109015</strain>
    </source>
</reference>
<comment type="caution">
    <text evidence="1">The sequence shown here is derived from an EMBL/GenBank/DDBJ whole genome shotgun (WGS) entry which is preliminary data.</text>
</comment>
<dbReference type="RefSeq" id="WP_193500577.1">
    <property type="nucleotide sequence ID" value="NZ_JADCKC010000002.1"/>
</dbReference>
<name>A0ABR9R2E8_9FIRM</name>
<dbReference type="EMBL" id="JADCKC010000002">
    <property type="protein sequence ID" value="MBE5037284.1"/>
    <property type="molecule type" value="Genomic_DNA"/>
</dbReference>
<organism evidence="1 2">
    <name type="scientific">Gemmiger gallinarum</name>
    <dbReference type="NCBI Taxonomy" id="2779354"/>
    <lineage>
        <taxon>Bacteria</taxon>
        <taxon>Bacillati</taxon>
        <taxon>Bacillota</taxon>
        <taxon>Clostridia</taxon>
        <taxon>Eubacteriales</taxon>
        <taxon>Gemmiger</taxon>
    </lineage>
</organism>
<keyword evidence="2" id="KW-1185">Reference proteome</keyword>
<sequence>MTDLERRALLGDRQAQEECTRQGIVLACPMCGKKEVLTLHSNGKVYHNYTIECAFNGRFVRIKDWNTRPVPPIGRCKDCQYSGERDENGYSICQSTGSGVAKTDFCSEFQPKGK</sequence>
<gene>
    <name evidence="1" type="ORF">INF35_05770</name>
</gene>
<dbReference type="Proteomes" id="UP000768567">
    <property type="component" value="Unassembled WGS sequence"/>
</dbReference>
<proteinExistence type="predicted"/>